<evidence type="ECO:0000313" key="5">
    <source>
        <dbReference type="EMBL" id="PKS13177.1"/>
    </source>
</evidence>
<name>A0A2N3NL67_9PEZI</name>
<dbReference type="InParanoid" id="A0A2N3NL67"/>
<dbReference type="InterPro" id="IPR013154">
    <property type="entry name" value="ADH-like_N"/>
</dbReference>
<keyword evidence="6" id="KW-1185">Reference proteome</keyword>
<feature type="domain" description="Alcohol dehydrogenase-like N-terminal" evidence="4">
    <location>
        <begin position="290"/>
        <end position="370"/>
    </location>
</feature>
<dbReference type="SUPFAM" id="SSF51735">
    <property type="entry name" value="NAD(P)-binding Rossmann-fold domains"/>
    <property type="match status" value="1"/>
</dbReference>
<dbReference type="GO" id="GO:0016491">
    <property type="term" value="F:oxidoreductase activity"/>
    <property type="evidence" value="ECO:0007669"/>
    <property type="project" value="UniProtKB-KW"/>
</dbReference>
<dbReference type="AlphaFoldDB" id="A0A2N3NL67"/>
<dbReference type="SUPFAM" id="SSF50129">
    <property type="entry name" value="GroES-like"/>
    <property type="match status" value="1"/>
</dbReference>
<evidence type="ECO:0000256" key="2">
    <source>
        <dbReference type="ARBA" id="ARBA00022857"/>
    </source>
</evidence>
<dbReference type="PANTHER" id="PTHR43180">
    <property type="entry name" value="3-OXOACYL-(ACYL-CARRIER-PROTEIN) REDUCTASE (AFU_ORTHOLOGUE AFUA_6G11210)"/>
    <property type="match status" value="1"/>
</dbReference>
<dbReference type="OrthoDB" id="5371740at2759"/>
<keyword evidence="3" id="KW-0560">Oxidoreductase</keyword>
<dbReference type="EMBL" id="NLAX01000002">
    <property type="protein sequence ID" value="PKS13177.1"/>
    <property type="molecule type" value="Genomic_DNA"/>
</dbReference>
<dbReference type="InterPro" id="IPR020904">
    <property type="entry name" value="Sc_DH/Rdtase_CS"/>
</dbReference>
<comment type="caution">
    <text evidence="5">The sequence shown here is derived from an EMBL/GenBank/DDBJ whole genome shotgun (WGS) entry which is preliminary data.</text>
</comment>
<sequence length="432" mass="47524">MPVRKYTYKGPVDHTLPIDRSQAKGKSIIVTGGANGMGESCVRAFVAAGAFVTFADVNERGYEVEKELTEAHGNCCKFVKCDITSWEGQKNMFETAKKLSPANSIDVVLANAGISRSSGDNPNDEPQKPALNILNTNLTGSLYTFKLAVHYFRKQPDTEKRDRCFIITGSLNGGWVDSPGNWEYTAAKYALHGFTKVVRRSSPEQGIRIVYVAPCWIRSAIRPPHYEKWLMDQGVEFGEQEDVANCMMRIACDKSLNGQSFQITPRSVAKEGFMDIDRDDYKDRPEDAYFKAGHQSCGRIVKLGDQVKDFQIGDVVAMLAVPGCGASDCPECTRDKPQLCERSHHSGISQDSFHAQYAAIDQRGLVRVPKGVTSSEAAIACDAITTVYHAVKRRAEVQASHTVFLFGLGGLGFNVLQAVHNIGARVIVSDIR</sequence>
<proteinExistence type="inferred from homology"/>
<dbReference type="PANTHER" id="PTHR43180:SF31">
    <property type="entry name" value="CHAIN DEHYDROGENASE_REDUCTASE, PUTATIVE (AFU_ORTHOLOGUE AFUA_2G16570)-RELATED"/>
    <property type="match status" value="1"/>
</dbReference>
<protein>
    <recommendedName>
        <fullName evidence="4">Alcohol dehydrogenase-like N-terminal domain-containing protein</fullName>
    </recommendedName>
</protein>
<comment type="similarity">
    <text evidence="1">Belongs to the short-chain dehydrogenases/reductases (SDR) family.</text>
</comment>
<dbReference type="Gene3D" id="3.90.180.10">
    <property type="entry name" value="Medium-chain alcohol dehydrogenases, catalytic domain"/>
    <property type="match status" value="1"/>
</dbReference>
<dbReference type="Gene3D" id="3.40.50.720">
    <property type="entry name" value="NAD(P)-binding Rossmann-like Domain"/>
    <property type="match status" value="2"/>
</dbReference>
<dbReference type="Proteomes" id="UP000233524">
    <property type="component" value="Unassembled WGS sequence"/>
</dbReference>
<accession>A0A2N3NL67</accession>
<dbReference type="Pfam" id="PF00106">
    <property type="entry name" value="adh_short"/>
    <property type="match status" value="1"/>
</dbReference>
<dbReference type="InterPro" id="IPR002347">
    <property type="entry name" value="SDR_fam"/>
</dbReference>
<organism evidence="5 6">
    <name type="scientific">Lomentospora prolificans</name>
    <dbReference type="NCBI Taxonomy" id="41688"/>
    <lineage>
        <taxon>Eukaryota</taxon>
        <taxon>Fungi</taxon>
        <taxon>Dikarya</taxon>
        <taxon>Ascomycota</taxon>
        <taxon>Pezizomycotina</taxon>
        <taxon>Sordariomycetes</taxon>
        <taxon>Hypocreomycetidae</taxon>
        <taxon>Microascales</taxon>
        <taxon>Microascaceae</taxon>
        <taxon>Lomentospora</taxon>
    </lineage>
</organism>
<dbReference type="InterPro" id="IPR011032">
    <property type="entry name" value="GroES-like_sf"/>
</dbReference>
<dbReference type="Pfam" id="PF08240">
    <property type="entry name" value="ADH_N"/>
    <property type="match status" value="1"/>
</dbReference>
<gene>
    <name evidence="5" type="ORF">jhhlp_000521</name>
</gene>
<dbReference type="VEuPathDB" id="FungiDB:jhhlp_000521"/>
<evidence type="ECO:0000256" key="1">
    <source>
        <dbReference type="ARBA" id="ARBA00006484"/>
    </source>
</evidence>
<dbReference type="InterPro" id="IPR036291">
    <property type="entry name" value="NAD(P)-bd_dom_sf"/>
</dbReference>
<keyword evidence="2" id="KW-0521">NADP</keyword>
<dbReference type="STRING" id="41688.A0A2N3NL67"/>
<dbReference type="PRINTS" id="PR00081">
    <property type="entry name" value="GDHRDH"/>
</dbReference>
<evidence type="ECO:0000256" key="3">
    <source>
        <dbReference type="ARBA" id="ARBA00023002"/>
    </source>
</evidence>
<reference evidence="5 6" key="1">
    <citation type="journal article" date="2017" name="G3 (Bethesda)">
        <title>First Draft Genome Sequence of the Pathogenic Fungus Lomentospora prolificans (Formerly Scedosporium prolificans).</title>
        <authorList>
            <person name="Luo R."/>
            <person name="Zimin A."/>
            <person name="Workman R."/>
            <person name="Fan Y."/>
            <person name="Pertea G."/>
            <person name="Grossman N."/>
            <person name="Wear M.P."/>
            <person name="Jia B."/>
            <person name="Miller H."/>
            <person name="Casadevall A."/>
            <person name="Timp W."/>
            <person name="Zhang S.X."/>
            <person name="Salzberg S.L."/>
        </authorList>
    </citation>
    <scope>NUCLEOTIDE SEQUENCE [LARGE SCALE GENOMIC DNA]</scope>
    <source>
        <strain evidence="5 6">JHH-5317</strain>
    </source>
</reference>
<evidence type="ECO:0000259" key="4">
    <source>
        <dbReference type="Pfam" id="PF08240"/>
    </source>
</evidence>
<evidence type="ECO:0000313" key="6">
    <source>
        <dbReference type="Proteomes" id="UP000233524"/>
    </source>
</evidence>
<dbReference type="PROSITE" id="PS00061">
    <property type="entry name" value="ADH_SHORT"/>
    <property type="match status" value="1"/>
</dbReference>